<feature type="domain" description="Glycosyltransferase 2-like" evidence="9">
    <location>
        <begin position="6"/>
        <end position="146"/>
    </location>
</feature>
<gene>
    <name evidence="10" type="ORF">MNBD_GAMMA05-1889</name>
</gene>
<dbReference type="InterPro" id="IPR029044">
    <property type="entry name" value="Nucleotide-diphossugar_trans"/>
</dbReference>
<feature type="transmembrane region" description="Helical" evidence="8">
    <location>
        <begin position="264"/>
        <end position="286"/>
    </location>
</feature>
<protein>
    <submittedName>
        <fullName evidence="10">Glycosyl transferase, family 2</fullName>
    </submittedName>
</protein>
<dbReference type="Gene3D" id="3.90.550.10">
    <property type="entry name" value="Spore Coat Polysaccharide Biosynthesis Protein SpsA, Chain A"/>
    <property type="match status" value="1"/>
</dbReference>
<organism evidence="10">
    <name type="scientific">hydrothermal vent metagenome</name>
    <dbReference type="NCBI Taxonomy" id="652676"/>
    <lineage>
        <taxon>unclassified sequences</taxon>
        <taxon>metagenomes</taxon>
        <taxon>ecological metagenomes</taxon>
    </lineage>
</organism>
<dbReference type="PANTHER" id="PTHR48090:SF3">
    <property type="entry name" value="UNDECAPRENYL-PHOSPHATE 4-DEOXY-4-FORMAMIDO-L-ARABINOSE TRANSFERASE"/>
    <property type="match status" value="1"/>
</dbReference>
<dbReference type="InterPro" id="IPR001173">
    <property type="entry name" value="Glyco_trans_2-like"/>
</dbReference>
<dbReference type="InterPro" id="IPR050256">
    <property type="entry name" value="Glycosyltransferase_2"/>
</dbReference>
<accession>A0A3B0WPF1</accession>
<sequence>MDIALSIIAPLYNERDSVTPLYEAIVKSVDRMGINYEILFVDDGSKDDTVAVASKLAASDKRLRVIKFRRNYGQTPAMAAGIDNAKGKILVTLDGDLQNDPDDIPELVAKIEEGYDIVVGWRHKRQDKLISRKLPSKAANWLIGKITGVPIKDNGCSLKAYRANVIKHIPLYSEMHRFIPAMTSLAGTRIAEIKVKHHARAFGESKYGLTRIYKVFVDLITIKTILSSFSKPLVIFAIVASVSALFGMLAVVTTLMLADESPTMVFYSVGVLYSSLAVILLLWGMLGELVYRTGELKIEHFAQIKSSTKHGNEESK</sequence>
<evidence type="ECO:0000259" key="9">
    <source>
        <dbReference type="Pfam" id="PF00535"/>
    </source>
</evidence>
<evidence type="ECO:0000256" key="8">
    <source>
        <dbReference type="SAM" id="Phobius"/>
    </source>
</evidence>
<evidence type="ECO:0000256" key="3">
    <source>
        <dbReference type="ARBA" id="ARBA00022679"/>
    </source>
</evidence>
<dbReference type="GO" id="GO:0005886">
    <property type="term" value="C:plasma membrane"/>
    <property type="evidence" value="ECO:0007669"/>
    <property type="project" value="TreeGrafter"/>
</dbReference>
<evidence type="ECO:0000256" key="1">
    <source>
        <dbReference type="ARBA" id="ARBA00022475"/>
    </source>
</evidence>
<dbReference type="Pfam" id="PF00535">
    <property type="entry name" value="Glycos_transf_2"/>
    <property type="match status" value="1"/>
</dbReference>
<keyword evidence="5" id="KW-0448">Lipopolysaccharide biosynthesis</keyword>
<reference evidence="10" key="1">
    <citation type="submission" date="2018-06" db="EMBL/GenBank/DDBJ databases">
        <authorList>
            <person name="Zhirakovskaya E."/>
        </authorList>
    </citation>
    <scope>NUCLEOTIDE SEQUENCE</scope>
</reference>
<dbReference type="CDD" id="cd04187">
    <property type="entry name" value="DPM1_like_bac"/>
    <property type="match status" value="1"/>
</dbReference>
<keyword evidence="6 8" id="KW-1133">Transmembrane helix</keyword>
<feature type="transmembrane region" description="Helical" evidence="8">
    <location>
        <begin position="233"/>
        <end position="258"/>
    </location>
</feature>
<evidence type="ECO:0000256" key="6">
    <source>
        <dbReference type="ARBA" id="ARBA00022989"/>
    </source>
</evidence>
<dbReference type="GO" id="GO:0016757">
    <property type="term" value="F:glycosyltransferase activity"/>
    <property type="evidence" value="ECO:0007669"/>
    <property type="project" value="UniProtKB-KW"/>
</dbReference>
<keyword evidence="1" id="KW-1003">Cell membrane</keyword>
<dbReference type="AlphaFoldDB" id="A0A3B0WPF1"/>
<evidence type="ECO:0000313" key="10">
    <source>
        <dbReference type="EMBL" id="VAW52952.1"/>
    </source>
</evidence>
<dbReference type="PANTHER" id="PTHR48090">
    <property type="entry name" value="UNDECAPRENYL-PHOSPHATE 4-DEOXY-4-FORMAMIDO-L-ARABINOSE TRANSFERASE-RELATED"/>
    <property type="match status" value="1"/>
</dbReference>
<evidence type="ECO:0000256" key="7">
    <source>
        <dbReference type="ARBA" id="ARBA00023136"/>
    </source>
</evidence>
<dbReference type="GO" id="GO:0009103">
    <property type="term" value="P:lipopolysaccharide biosynthetic process"/>
    <property type="evidence" value="ECO:0007669"/>
    <property type="project" value="UniProtKB-KW"/>
</dbReference>
<name>A0A3B0WPF1_9ZZZZ</name>
<keyword evidence="4 8" id="KW-0812">Transmembrane</keyword>
<evidence type="ECO:0000256" key="2">
    <source>
        <dbReference type="ARBA" id="ARBA00022676"/>
    </source>
</evidence>
<keyword evidence="2" id="KW-0328">Glycosyltransferase</keyword>
<keyword evidence="7 8" id="KW-0472">Membrane</keyword>
<dbReference type="SUPFAM" id="SSF53448">
    <property type="entry name" value="Nucleotide-diphospho-sugar transferases"/>
    <property type="match status" value="1"/>
</dbReference>
<proteinExistence type="predicted"/>
<evidence type="ECO:0000256" key="5">
    <source>
        <dbReference type="ARBA" id="ARBA00022985"/>
    </source>
</evidence>
<evidence type="ECO:0000256" key="4">
    <source>
        <dbReference type="ARBA" id="ARBA00022692"/>
    </source>
</evidence>
<dbReference type="EMBL" id="UOFE01000031">
    <property type="protein sequence ID" value="VAW52952.1"/>
    <property type="molecule type" value="Genomic_DNA"/>
</dbReference>
<keyword evidence="3 10" id="KW-0808">Transferase</keyword>